<gene>
    <name evidence="1" type="ORF">F4820DRAFT_459902</name>
</gene>
<protein>
    <submittedName>
        <fullName evidence="1">Uncharacterized protein</fullName>
    </submittedName>
</protein>
<comment type="caution">
    <text evidence="1">The sequence shown here is derived from an EMBL/GenBank/DDBJ whole genome shotgun (WGS) entry which is preliminary data.</text>
</comment>
<organism evidence="1 2">
    <name type="scientific">Hypoxylon rubiginosum</name>
    <dbReference type="NCBI Taxonomy" id="110542"/>
    <lineage>
        <taxon>Eukaryota</taxon>
        <taxon>Fungi</taxon>
        <taxon>Dikarya</taxon>
        <taxon>Ascomycota</taxon>
        <taxon>Pezizomycotina</taxon>
        <taxon>Sordariomycetes</taxon>
        <taxon>Xylariomycetidae</taxon>
        <taxon>Xylariales</taxon>
        <taxon>Hypoxylaceae</taxon>
        <taxon>Hypoxylon</taxon>
    </lineage>
</organism>
<evidence type="ECO:0000313" key="1">
    <source>
        <dbReference type="EMBL" id="KAI4862908.1"/>
    </source>
</evidence>
<dbReference type="Proteomes" id="UP001497700">
    <property type="component" value="Unassembled WGS sequence"/>
</dbReference>
<dbReference type="EMBL" id="MU393516">
    <property type="protein sequence ID" value="KAI4862908.1"/>
    <property type="molecule type" value="Genomic_DNA"/>
</dbReference>
<name>A0ACB9YUM4_9PEZI</name>
<accession>A0ACB9YUM4</accession>
<reference evidence="1 2" key="1">
    <citation type="journal article" date="2022" name="New Phytol.">
        <title>Ecological generalism drives hyperdiversity of secondary metabolite gene clusters in xylarialean endophytes.</title>
        <authorList>
            <person name="Franco M.E.E."/>
            <person name="Wisecaver J.H."/>
            <person name="Arnold A.E."/>
            <person name="Ju Y.M."/>
            <person name="Slot J.C."/>
            <person name="Ahrendt S."/>
            <person name="Moore L.P."/>
            <person name="Eastman K.E."/>
            <person name="Scott K."/>
            <person name="Konkel Z."/>
            <person name="Mondo S.J."/>
            <person name="Kuo A."/>
            <person name="Hayes R.D."/>
            <person name="Haridas S."/>
            <person name="Andreopoulos B."/>
            <person name="Riley R."/>
            <person name="LaButti K."/>
            <person name="Pangilinan J."/>
            <person name="Lipzen A."/>
            <person name="Amirebrahimi M."/>
            <person name="Yan J."/>
            <person name="Adam C."/>
            <person name="Keymanesh K."/>
            <person name="Ng V."/>
            <person name="Louie K."/>
            <person name="Northen T."/>
            <person name="Drula E."/>
            <person name="Henrissat B."/>
            <person name="Hsieh H.M."/>
            <person name="Youens-Clark K."/>
            <person name="Lutzoni F."/>
            <person name="Miadlikowska J."/>
            <person name="Eastwood D.C."/>
            <person name="Hamelin R.C."/>
            <person name="Grigoriev I.V."/>
            <person name="U'Ren J.M."/>
        </authorList>
    </citation>
    <scope>NUCLEOTIDE SEQUENCE [LARGE SCALE GENOMIC DNA]</scope>
    <source>
        <strain evidence="1 2">CBS 119005</strain>
    </source>
</reference>
<proteinExistence type="predicted"/>
<keyword evidence="2" id="KW-1185">Reference proteome</keyword>
<evidence type="ECO:0000313" key="2">
    <source>
        <dbReference type="Proteomes" id="UP001497700"/>
    </source>
</evidence>
<sequence>MVSSETYRAIQNWIGQQLEYEATHSAPAPLTDAQRKLLDKLEQALPLATPLLPEPDLGDTNWIGLLMEDRAARQRGPGNTAGVDFQEKPGPVVSGVQNWYCQVRIDEYPEPFPNSEGGILQDGMPPCFVRKKDAKKYAAKCAVEWLRTKGQRPATPQPSSPERKKQKLSASSPEQSKNPTSEPDVLQEVQQLCVRLGSPDRPKYIITENPEQPGFFSGYPDMGILVSTLPAGVGRVEDVLGKRPAKEKIAEELLVHLRSIVAKHDEEYERYIETLPPVKKQESENNHQPSGHLRG</sequence>